<comment type="caution">
    <text evidence="1">The sequence shown here is derived from an EMBL/GenBank/DDBJ whole genome shotgun (WGS) entry which is preliminary data.</text>
</comment>
<dbReference type="Proteomes" id="UP001396334">
    <property type="component" value="Unassembled WGS sequence"/>
</dbReference>
<protein>
    <submittedName>
        <fullName evidence="1">Uncharacterized protein</fullName>
    </submittedName>
</protein>
<name>A0ABR2UBH6_9ROSI</name>
<evidence type="ECO:0000313" key="2">
    <source>
        <dbReference type="Proteomes" id="UP001396334"/>
    </source>
</evidence>
<dbReference type="EMBL" id="JBBPBN010000001">
    <property type="protein sequence ID" value="KAK9047058.1"/>
    <property type="molecule type" value="Genomic_DNA"/>
</dbReference>
<dbReference type="SUPFAM" id="SSF53335">
    <property type="entry name" value="S-adenosyl-L-methionine-dependent methyltransferases"/>
    <property type="match status" value="1"/>
</dbReference>
<dbReference type="PANTHER" id="PTHR31009">
    <property type="entry name" value="S-ADENOSYL-L-METHIONINE:CARBOXYL METHYLTRANSFERASE FAMILY PROTEIN"/>
    <property type="match status" value="1"/>
</dbReference>
<proteinExistence type="predicted"/>
<keyword evidence="2" id="KW-1185">Reference proteome</keyword>
<dbReference type="InterPro" id="IPR005299">
    <property type="entry name" value="MeTrfase_7"/>
</dbReference>
<sequence length="181" mass="20442">MDNLVLQAYLLWLKVIYQQELFLNLVKHQVRNHASQTASQMSVASVLSCPSWKTLARDLLTKSIIDQSMNPIIRKAKRNILLKIMPIVKDTIKDMLSKIFPVTCIKVADLGCASGPNAFLPAYEIMDTITRICHQSNCESSELQVFLNDLSHNDFNTVFRLVLTFHARLLQDKGDLGGLVL</sequence>
<accession>A0ABR2UBH6</accession>
<reference evidence="1 2" key="1">
    <citation type="journal article" date="2024" name="G3 (Bethesda)">
        <title>Genome assembly of Hibiscus sabdariffa L. provides insights into metabolisms of medicinal natural products.</title>
        <authorList>
            <person name="Kim T."/>
        </authorList>
    </citation>
    <scope>NUCLEOTIDE SEQUENCE [LARGE SCALE GENOMIC DNA]</scope>
    <source>
        <strain evidence="1">TK-2024</strain>
        <tissue evidence="1">Old leaves</tissue>
    </source>
</reference>
<dbReference type="InterPro" id="IPR029063">
    <property type="entry name" value="SAM-dependent_MTases_sf"/>
</dbReference>
<organism evidence="1 2">
    <name type="scientific">Hibiscus sabdariffa</name>
    <name type="common">roselle</name>
    <dbReference type="NCBI Taxonomy" id="183260"/>
    <lineage>
        <taxon>Eukaryota</taxon>
        <taxon>Viridiplantae</taxon>
        <taxon>Streptophyta</taxon>
        <taxon>Embryophyta</taxon>
        <taxon>Tracheophyta</taxon>
        <taxon>Spermatophyta</taxon>
        <taxon>Magnoliopsida</taxon>
        <taxon>eudicotyledons</taxon>
        <taxon>Gunneridae</taxon>
        <taxon>Pentapetalae</taxon>
        <taxon>rosids</taxon>
        <taxon>malvids</taxon>
        <taxon>Malvales</taxon>
        <taxon>Malvaceae</taxon>
        <taxon>Malvoideae</taxon>
        <taxon>Hibiscus</taxon>
    </lineage>
</organism>
<dbReference type="Pfam" id="PF03492">
    <property type="entry name" value="Methyltransf_7"/>
    <property type="match status" value="1"/>
</dbReference>
<gene>
    <name evidence="1" type="ORF">V6N11_052921</name>
</gene>
<dbReference type="Gene3D" id="3.40.50.150">
    <property type="entry name" value="Vaccinia Virus protein VP39"/>
    <property type="match status" value="1"/>
</dbReference>
<evidence type="ECO:0000313" key="1">
    <source>
        <dbReference type="EMBL" id="KAK9047058.1"/>
    </source>
</evidence>